<evidence type="ECO:0000256" key="10">
    <source>
        <dbReference type="PROSITE-ProRule" id="PRU01360"/>
    </source>
</evidence>
<evidence type="ECO:0000256" key="1">
    <source>
        <dbReference type="ARBA" id="ARBA00004571"/>
    </source>
</evidence>
<evidence type="ECO:0000256" key="8">
    <source>
        <dbReference type="ARBA" id="ARBA00023170"/>
    </source>
</evidence>
<dbReference type="OrthoDB" id="9764669at2"/>
<dbReference type="InterPro" id="IPR000531">
    <property type="entry name" value="Beta-barrel_TonB"/>
</dbReference>
<keyword evidence="5 12" id="KW-0732">Signal</keyword>
<dbReference type="InterPro" id="IPR012910">
    <property type="entry name" value="Plug_dom"/>
</dbReference>
<name>L8JZC7_9BACT</name>
<dbReference type="InterPro" id="IPR039426">
    <property type="entry name" value="TonB-dep_rcpt-like"/>
</dbReference>
<evidence type="ECO:0000256" key="5">
    <source>
        <dbReference type="ARBA" id="ARBA00022729"/>
    </source>
</evidence>
<dbReference type="EMBL" id="AMZN01000006">
    <property type="protein sequence ID" value="ELR73513.1"/>
    <property type="molecule type" value="Genomic_DNA"/>
</dbReference>
<accession>L8JZC7</accession>
<feature type="signal peptide" evidence="12">
    <location>
        <begin position="1"/>
        <end position="24"/>
    </location>
</feature>
<comment type="caution">
    <text evidence="15">The sequence shown here is derived from an EMBL/GenBank/DDBJ whole genome shotgun (WGS) entry which is preliminary data.</text>
</comment>
<feature type="chain" id="PRO_5003993558" description="TonB-dependent receptor" evidence="12">
    <location>
        <begin position="25"/>
        <end position="768"/>
    </location>
</feature>
<protein>
    <recommendedName>
        <fullName evidence="17">TonB-dependent receptor</fullName>
    </recommendedName>
</protein>
<feature type="domain" description="TonB-dependent receptor-like beta-barrel" evidence="13">
    <location>
        <begin position="316"/>
        <end position="719"/>
    </location>
</feature>
<dbReference type="eggNOG" id="COG4771">
    <property type="taxonomic scope" value="Bacteria"/>
</dbReference>
<evidence type="ECO:0000256" key="2">
    <source>
        <dbReference type="ARBA" id="ARBA00022448"/>
    </source>
</evidence>
<comment type="similarity">
    <text evidence="10 11">Belongs to the TonB-dependent receptor family.</text>
</comment>
<dbReference type="GO" id="GO:0015344">
    <property type="term" value="F:siderophore uptake transmembrane transporter activity"/>
    <property type="evidence" value="ECO:0007669"/>
    <property type="project" value="TreeGrafter"/>
</dbReference>
<evidence type="ECO:0000256" key="9">
    <source>
        <dbReference type="ARBA" id="ARBA00023237"/>
    </source>
</evidence>
<evidence type="ECO:0000256" key="6">
    <source>
        <dbReference type="ARBA" id="ARBA00023077"/>
    </source>
</evidence>
<evidence type="ECO:0000256" key="3">
    <source>
        <dbReference type="ARBA" id="ARBA00022452"/>
    </source>
</evidence>
<dbReference type="AlphaFoldDB" id="L8JZC7"/>
<organism evidence="15 16">
    <name type="scientific">Fulvivirga imtechensis AK7</name>
    <dbReference type="NCBI Taxonomy" id="1237149"/>
    <lineage>
        <taxon>Bacteria</taxon>
        <taxon>Pseudomonadati</taxon>
        <taxon>Bacteroidota</taxon>
        <taxon>Cytophagia</taxon>
        <taxon>Cytophagales</taxon>
        <taxon>Fulvivirgaceae</taxon>
        <taxon>Fulvivirga</taxon>
    </lineage>
</organism>
<dbReference type="Gene3D" id="2.40.170.20">
    <property type="entry name" value="TonB-dependent receptor, beta-barrel domain"/>
    <property type="match status" value="1"/>
</dbReference>
<dbReference type="Pfam" id="PF07715">
    <property type="entry name" value="Plug"/>
    <property type="match status" value="1"/>
</dbReference>
<dbReference type="InterPro" id="IPR037066">
    <property type="entry name" value="Plug_dom_sf"/>
</dbReference>
<evidence type="ECO:0000256" key="12">
    <source>
        <dbReference type="SAM" id="SignalP"/>
    </source>
</evidence>
<keyword evidence="2 10" id="KW-0813">Transport</keyword>
<feature type="domain" description="TonB-dependent receptor plug" evidence="14">
    <location>
        <begin position="58"/>
        <end position="167"/>
    </location>
</feature>
<comment type="subcellular location">
    <subcellularLocation>
        <location evidence="1 10">Cell outer membrane</location>
        <topology evidence="1 10">Multi-pass membrane protein</topology>
    </subcellularLocation>
</comment>
<keyword evidence="9 10" id="KW-0998">Cell outer membrane</keyword>
<dbReference type="Pfam" id="PF00593">
    <property type="entry name" value="TonB_dep_Rec_b-barrel"/>
    <property type="match status" value="1"/>
</dbReference>
<dbReference type="PANTHER" id="PTHR30069:SF29">
    <property type="entry name" value="HEMOGLOBIN AND HEMOGLOBIN-HAPTOGLOBIN-BINDING PROTEIN 1-RELATED"/>
    <property type="match status" value="1"/>
</dbReference>
<keyword evidence="7 10" id="KW-0472">Membrane</keyword>
<dbReference type="PANTHER" id="PTHR30069">
    <property type="entry name" value="TONB-DEPENDENT OUTER MEMBRANE RECEPTOR"/>
    <property type="match status" value="1"/>
</dbReference>
<dbReference type="SUPFAM" id="SSF56935">
    <property type="entry name" value="Porins"/>
    <property type="match status" value="1"/>
</dbReference>
<dbReference type="PROSITE" id="PS01156">
    <property type="entry name" value="TONB_DEPENDENT_REC_2"/>
    <property type="match status" value="1"/>
</dbReference>
<keyword evidence="4 10" id="KW-0812">Transmembrane</keyword>
<dbReference type="RefSeq" id="WP_009578101.1">
    <property type="nucleotide sequence ID" value="NZ_AMZN01000006.1"/>
</dbReference>
<evidence type="ECO:0000259" key="14">
    <source>
        <dbReference type="Pfam" id="PF07715"/>
    </source>
</evidence>
<keyword evidence="16" id="KW-1185">Reference proteome</keyword>
<evidence type="ECO:0000313" key="15">
    <source>
        <dbReference type="EMBL" id="ELR73513.1"/>
    </source>
</evidence>
<evidence type="ECO:0000256" key="4">
    <source>
        <dbReference type="ARBA" id="ARBA00022692"/>
    </source>
</evidence>
<evidence type="ECO:0000256" key="11">
    <source>
        <dbReference type="RuleBase" id="RU003357"/>
    </source>
</evidence>
<proteinExistence type="inferred from homology"/>
<reference evidence="15 16" key="1">
    <citation type="submission" date="2012-12" db="EMBL/GenBank/DDBJ databases">
        <title>Genome assembly of Fulvivirga imtechensis AK7.</title>
        <authorList>
            <person name="Nupur N."/>
            <person name="Khatri I."/>
            <person name="Kumar R."/>
            <person name="Subramanian S."/>
            <person name="Pinnaka A."/>
        </authorList>
    </citation>
    <scope>NUCLEOTIDE SEQUENCE [LARGE SCALE GENOMIC DNA]</scope>
    <source>
        <strain evidence="15 16">AK7</strain>
    </source>
</reference>
<evidence type="ECO:0000256" key="7">
    <source>
        <dbReference type="ARBA" id="ARBA00023136"/>
    </source>
</evidence>
<dbReference type="InterPro" id="IPR010917">
    <property type="entry name" value="TonB_rcpt_CS"/>
</dbReference>
<keyword evidence="3 10" id="KW-1134">Transmembrane beta strand</keyword>
<dbReference type="GO" id="GO:0044718">
    <property type="term" value="P:siderophore transmembrane transport"/>
    <property type="evidence" value="ECO:0007669"/>
    <property type="project" value="TreeGrafter"/>
</dbReference>
<evidence type="ECO:0000313" key="16">
    <source>
        <dbReference type="Proteomes" id="UP000011135"/>
    </source>
</evidence>
<dbReference type="PROSITE" id="PS52016">
    <property type="entry name" value="TONB_DEPENDENT_REC_3"/>
    <property type="match status" value="1"/>
</dbReference>
<keyword evidence="8" id="KW-0675">Receptor</keyword>
<dbReference type="Gene3D" id="2.170.130.10">
    <property type="entry name" value="TonB-dependent receptor, plug domain"/>
    <property type="match status" value="1"/>
</dbReference>
<gene>
    <name evidence="15" type="ORF">C900_04365</name>
</gene>
<dbReference type="GO" id="GO:0009279">
    <property type="term" value="C:cell outer membrane"/>
    <property type="evidence" value="ECO:0007669"/>
    <property type="project" value="UniProtKB-SubCell"/>
</dbReference>
<dbReference type="Proteomes" id="UP000011135">
    <property type="component" value="Unassembled WGS sequence"/>
</dbReference>
<keyword evidence="6 11" id="KW-0798">TonB box</keyword>
<dbReference type="STRING" id="1237149.C900_04365"/>
<dbReference type="InterPro" id="IPR036942">
    <property type="entry name" value="Beta-barrel_TonB_sf"/>
</dbReference>
<sequence>MKHLQLMRLFFMGAFFALSQVGYAQEEQTEDENFMFEMTLEELLQVEVTTASNRAEKLNKAPATIIVITEQEINERGYLELYDVLHDLPGFDLSRAFGDDNYYAYVRGYRKTTSDQMLLMIDGIIMNHLYNNNMNGYAQYPLQNVKQIEIVYGPASAIYGPNAFTGVINLITKKDGGSSVLTSVGQNNTNIVDLHFSQKVDDLSINMSGRLYQSAGPDLEGRTPMLEEELFTNPYYWGDFAQTDFTGYNSPMESNFLNTSVSFKGLTVGWINFFYESGLGSEFAGGTSLNAGTWQFKENTFYGKYEVSNDKLSSKTLLRYRRSDIPGSAAFLWRWLEQGTDTVVVAPGGALTDYGLNIPNTGATDETYVVDQNYQYAEYWQANNAGYSLFQDFAYNAVSNLVVNFGFKYDRRILNRDYVINTSEVMREYIHRRDDPNRTPLNEAVESTFPFPARPDDATLDQENHNTLDDRGVYAQAQYSPSEVITLVGGLRYDYNSVWKEVWSPRIGVVAQPAPGFVAKAFFGTAFLEPSARILYGGWQGSLSNDDLVPEKMRTFEVSAAYTKSIWSAGINMFYNTAPDAIGQVRVPGVGRVPVNLGSRRMIGVEANGKVLLTNQGSFLSKFRGDLYVSYIKSEEDLGDTGDFEETGNMAPVKVKAILTGFIKDRLSISLQNRYISEINTVKTNPLGKIDPYFVNDLYVQYNDVLVEGISLGVKVYNLLDVDYFHPGYRDADAGESGVDNALLNTSWYNSRLPQPERTFMFTFKYSF</sequence>
<evidence type="ECO:0000259" key="13">
    <source>
        <dbReference type="Pfam" id="PF00593"/>
    </source>
</evidence>
<evidence type="ECO:0008006" key="17">
    <source>
        <dbReference type="Google" id="ProtNLM"/>
    </source>
</evidence>